<feature type="region of interest" description="Disordered" evidence="1">
    <location>
        <begin position="24"/>
        <end position="120"/>
    </location>
</feature>
<reference evidence="2 3" key="1">
    <citation type="journal article" date="2007" name="PLoS Pathog.">
        <title>Genome sequence of Babesia bovis and comparative analysis of apicomplexan hemoprotozoa.</title>
        <authorList>
            <person name="Brayton K.A."/>
            <person name="Lau A.O.T."/>
            <person name="Herndon D.R."/>
            <person name="Hannick L."/>
            <person name="Kappmeyer L.S."/>
            <person name="Berens S.J."/>
            <person name="Bidwell S.L."/>
            <person name="Brown W.C."/>
            <person name="Crabtree J."/>
            <person name="Fadrosh D."/>
            <person name="Feldblum T."/>
            <person name="Forberger H.A."/>
            <person name="Haas B.J."/>
            <person name="Howell J.M."/>
            <person name="Khouri H."/>
            <person name="Koo H."/>
            <person name="Mann D.J."/>
            <person name="Norimine J."/>
            <person name="Paulsen I.T."/>
            <person name="Radune D."/>
            <person name="Ren Q."/>
            <person name="Smith R.K. Jr."/>
            <person name="Suarez C.E."/>
            <person name="White O."/>
            <person name="Wortman J.R."/>
            <person name="Knowles D.P. Jr."/>
            <person name="McElwain T.F."/>
            <person name="Nene V.M."/>
        </authorList>
    </citation>
    <scope>NUCLEOTIDE SEQUENCE [LARGE SCALE GENOMIC DNA]</scope>
    <source>
        <strain evidence="2">T2Bo</strain>
    </source>
</reference>
<proteinExistence type="predicted"/>
<sequence length="548" mass="61560">MRRGHVADFRRVLSTPTVRRESILFGHGTTRRSAGPLRKRANAATMDLTEHPESFPSRYDGYPSNRSPSKSSDVNIENGNRTPSALFPGIRTATKAISTSHKDAYRKTQPNATAPSSLGTLRGRSLNASLDRSDIGISVMSSVTGPITPYVVENILLRDISRNVFNLPISRLRIWLYNFDLTRLAHTALDYYYCGKFSPEKLLLVDAVVTNKISAASPIRSCKDVAPLLKLERILISSGIKTVLNMSLYRCCIDTLETHAYRISSDFVNICLNLDVLWQHMANLGQLGDISDIHSVTEGGPILPQLYKPLVPHLERAAFELSANGLPAMLQLLIRLGPYVPRKELLRLHELVFLKIMEHYNTMEAGISIHLLRLLERLETSLPKPIYFLCNRYLNVPGTNIKLCDFALVTRCLSHCLHIDILTLRRVLLLYRGFVQSGADTSGIDISIIGTIHRAFEVYPLTTESTLASAVVPGTESSLFIILPRGYYRKSLCQEEFYSLVRWSLGRLRESCDPRVVRLCDPLYLRCNYVMRSSLRNPLGKLLSTTVT</sequence>
<feature type="compositionally biased region" description="Polar residues" evidence="1">
    <location>
        <begin position="108"/>
        <end position="119"/>
    </location>
</feature>
<dbReference type="Proteomes" id="UP000002173">
    <property type="component" value="Unassembled WGS sequence"/>
</dbReference>
<dbReference type="OMA" id="CLHIDIL"/>
<feature type="compositionally biased region" description="Polar residues" evidence="1">
    <location>
        <begin position="64"/>
        <end position="83"/>
    </location>
</feature>
<dbReference type="GeneID" id="5479592"/>
<comment type="caution">
    <text evidence="2">The sequence shown here is derived from an EMBL/GenBank/DDBJ whole genome shotgun (WGS) entry which is preliminary data.</text>
</comment>
<dbReference type="InParanoid" id="A7AMJ5"/>
<dbReference type="KEGG" id="bbo:BBOV_III002120"/>
<organism evidence="2 3">
    <name type="scientific">Babesia bovis</name>
    <dbReference type="NCBI Taxonomy" id="5865"/>
    <lineage>
        <taxon>Eukaryota</taxon>
        <taxon>Sar</taxon>
        <taxon>Alveolata</taxon>
        <taxon>Apicomplexa</taxon>
        <taxon>Aconoidasida</taxon>
        <taxon>Piroplasmida</taxon>
        <taxon>Babesiidae</taxon>
        <taxon>Babesia</taxon>
    </lineage>
</organism>
<accession>A7AMJ5</accession>
<reference evidence="3" key="2">
    <citation type="journal article" date="2020" name="Data Brief">
        <title>Transcriptome dataset of Babesia bovis life stages within vertebrate and invertebrate hosts.</title>
        <authorList>
            <person name="Ueti M.W."/>
            <person name="Johnson W.C."/>
            <person name="Kappmeyer L.S."/>
            <person name="Herndon D.R."/>
            <person name="Mousel M.R."/>
            <person name="Reif K.E."/>
            <person name="Taus N.S."/>
            <person name="Ifeonu O.O."/>
            <person name="Silva J.C."/>
            <person name="Suarez C.E."/>
            <person name="Brayton K.A."/>
        </authorList>
    </citation>
    <scope>NUCLEOTIDE SEQUENCE [LARGE SCALE GENOMIC DNA]</scope>
</reference>
<dbReference type="eggNOG" id="ENOG502TN13">
    <property type="taxonomic scope" value="Eukaryota"/>
</dbReference>
<evidence type="ECO:0000313" key="3">
    <source>
        <dbReference type="Proteomes" id="UP000002173"/>
    </source>
</evidence>
<dbReference type="EMBL" id="AAXT01000001">
    <property type="protein sequence ID" value="EDO07779.1"/>
    <property type="molecule type" value="Genomic_DNA"/>
</dbReference>
<evidence type="ECO:0000313" key="2">
    <source>
        <dbReference type="EMBL" id="EDO07779.1"/>
    </source>
</evidence>
<protein>
    <submittedName>
        <fullName evidence="2">Uncharacterized protein</fullName>
    </submittedName>
</protein>
<evidence type="ECO:0000256" key="1">
    <source>
        <dbReference type="SAM" id="MobiDB-lite"/>
    </source>
</evidence>
<reference evidence="3" key="3">
    <citation type="journal article" date="2021" name="Int. J. Parasitol.">
        <title>Comparative analysis of gene expression between Babesia bovis blood stages and kinetes allowed by improved genome annotation.</title>
        <authorList>
            <person name="Ueti M.W."/>
            <person name="Johnson W.C."/>
            <person name="Kappmeyer L.S."/>
            <person name="Herndon D.R."/>
            <person name="Mousel M.R."/>
            <person name="Reif K.E."/>
            <person name="Taus N.S."/>
            <person name="Ifeonu O.O."/>
            <person name="Silva J.C."/>
            <person name="Suarez C.E."/>
            <person name="Brayton K.A."/>
        </authorList>
    </citation>
    <scope>NUCLEOTIDE SEQUENCE [LARGE SCALE GENOMIC DNA]</scope>
</reference>
<name>A7AMJ5_BABBO</name>
<dbReference type="RefSeq" id="XP_001611347.1">
    <property type="nucleotide sequence ID" value="XM_001611297.1"/>
</dbReference>
<dbReference type="AlphaFoldDB" id="A7AMJ5"/>
<gene>
    <name evidence="2" type="ORF">BBOV_III002120</name>
</gene>
<keyword evidence="3" id="KW-1185">Reference proteome</keyword>
<dbReference type="VEuPathDB" id="PiroplasmaDB:BBOV_III002120"/>